<proteinExistence type="predicted"/>
<reference evidence="1" key="1">
    <citation type="submission" date="2015-04" db="UniProtKB">
        <authorList>
            <consortium name="EnsemblPlants"/>
        </authorList>
    </citation>
    <scope>IDENTIFICATION</scope>
</reference>
<accession>A0A0E0E9A2</accession>
<keyword evidence="2" id="KW-1185">Reference proteome</keyword>
<evidence type="ECO:0000313" key="1">
    <source>
        <dbReference type="EnsemblPlants" id="OMERI07G06450.1"/>
    </source>
</evidence>
<dbReference type="Proteomes" id="UP000008021">
    <property type="component" value="Chromosome 7"/>
</dbReference>
<organism evidence="1">
    <name type="scientific">Oryza meridionalis</name>
    <dbReference type="NCBI Taxonomy" id="40149"/>
    <lineage>
        <taxon>Eukaryota</taxon>
        <taxon>Viridiplantae</taxon>
        <taxon>Streptophyta</taxon>
        <taxon>Embryophyta</taxon>
        <taxon>Tracheophyta</taxon>
        <taxon>Spermatophyta</taxon>
        <taxon>Magnoliopsida</taxon>
        <taxon>Liliopsida</taxon>
        <taxon>Poales</taxon>
        <taxon>Poaceae</taxon>
        <taxon>BOP clade</taxon>
        <taxon>Oryzoideae</taxon>
        <taxon>Oryzeae</taxon>
        <taxon>Oryzinae</taxon>
        <taxon>Oryza</taxon>
    </lineage>
</organism>
<sequence>MAAAEPKRAPGAAAAAAAAAAAVARYRLFRNNFVVALCLGALVHTILCRDDPTVIPRYVLPLLVMCCATAQVVRNYVQMYGWSVPMGVARFQDEVMSSLAANRNRSGDPRWVNSFFLSI</sequence>
<protein>
    <submittedName>
        <fullName evidence="1">Uncharacterized protein</fullName>
    </submittedName>
</protein>
<dbReference type="Gramene" id="OMERI07G06450.1">
    <property type="protein sequence ID" value="OMERI07G06450.1"/>
    <property type="gene ID" value="OMERI07G06450"/>
</dbReference>
<dbReference type="AlphaFoldDB" id="A0A0E0E9A2"/>
<dbReference type="EnsemblPlants" id="OMERI07G06450.1">
    <property type="protein sequence ID" value="OMERI07G06450.1"/>
    <property type="gene ID" value="OMERI07G06450"/>
</dbReference>
<reference evidence="1" key="2">
    <citation type="submission" date="2018-05" db="EMBL/GenBank/DDBJ databases">
        <title>OmerRS3 (Oryza meridionalis Reference Sequence Version 3).</title>
        <authorList>
            <person name="Zhang J."/>
            <person name="Kudrna D."/>
            <person name="Lee S."/>
            <person name="Talag J."/>
            <person name="Welchert J."/>
            <person name="Wing R.A."/>
        </authorList>
    </citation>
    <scope>NUCLEOTIDE SEQUENCE [LARGE SCALE GENOMIC DNA]</scope>
    <source>
        <strain evidence="1">cv. OR44</strain>
    </source>
</reference>
<evidence type="ECO:0000313" key="2">
    <source>
        <dbReference type="Proteomes" id="UP000008021"/>
    </source>
</evidence>
<name>A0A0E0E9A2_9ORYZ</name>
<dbReference type="HOGENOM" id="CLU_2065255_0_0_1"/>